<name>A0A515D5I5_SERLI</name>
<comment type="similarity">
    <text evidence="2">Belongs to the RelE toxin family.</text>
</comment>
<keyword evidence="1" id="KW-1277">Toxin-antitoxin system</keyword>
<proteinExistence type="inferred from homology"/>
<protein>
    <recommendedName>
        <fullName evidence="2">Toxin</fullName>
    </recommendedName>
</protein>
<dbReference type="EMBL" id="CP033894">
    <property type="protein sequence ID" value="QDL35671.1"/>
    <property type="molecule type" value="Genomic_DNA"/>
</dbReference>
<dbReference type="Gene3D" id="3.30.2310.20">
    <property type="entry name" value="RelE-like"/>
    <property type="match status" value="1"/>
</dbReference>
<keyword evidence="3" id="KW-0614">Plasmid</keyword>
<geneLocation type="plasmid" evidence="3 4">
    <name>p1-159</name>
</geneLocation>
<dbReference type="InterPro" id="IPR007712">
    <property type="entry name" value="RelE/ParE_toxin"/>
</dbReference>
<organism evidence="3 4">
    <name type="scientific">Serratia liquefaciens</name>
    <dbReference type="NCBI Taxonomy" id="614"/>
    <lineage>
        <taxon>Bacteria</taxon>
        <taxon>Pseudomonadati</taxon>
        <taxon>Pseudomonadota</taxon>
        <taxon>Gammaproteobacteria</taxon>
        <taxon>Enterobacterales</taxon>
        <taxon>Yersiniaceae</taxon>
        <taxon>Serratia</taxon>
    </lineage>
</organism>
<dbReference type="PIRSF" id="PIRSF029218">
    <property type="entry name" value="ParE"/>
    <property type="match status" value="1"/>
</dbReference>
<dbReference type="RefSeq" id="WP_142816536.1">
    <property type="nucleotide sequence ID" value="NZ_CP033894.1"/>
</dbReference>
<evidence type="ECO:0000313" key="4">
    <source>
        <dbReference type="Proteomes" id="UP000317572"/>
    </source>
</evidence>
<accession>A0A515D5I5</accession>
<dbReference type="AlphaFoldDB" id="A0A515D5I5"/>
<evidence type="ECO:0000256" key="2">
    <source>
        <dbReference type="PIRNR" id="PIRNR029218"/>
    </source>
</evidence>
<dbReference type="Pfam" id="PF05016">
    <property type="entry name" value="ParE_toxin"/>
    <property type="match status" value="1"/>
</dbReference>
<sequence length="96" mass="11396">MYKLTKLAVEDFSSIYDYTFQCFGERQADAYTETLEAFLNSVADMPSLGRDYLAVPDVKRIEFQKHSIFYKIELTDILVIRILHQQMNYMQHLIYV</sequence>
<evidence type="ECO:0000256" key="1">
    <source>
        <dbReference type="ARBA" id="ARBA00022649"/>
    </source>
</evidence>
<reference evidence="3 4" key="1">
    <citation type="submission" date="2018-11" db="EMBL/GenBank/DDBJ databases">
        <title>The first complete genome of Serratia liquefaciens isolated from metalophyte plant revel distinctness adaptive mechanisms in an extreme habitat.</title>
        <authorList>
            <person name="Caneschi W.L."/>
            <person name="Sanchez A.B."/>
            <person name="Felestrino E.B."/>
            <person name="Assis R.A.B."/>
            <person name="Lemes C.G.C."/>
            <person name="Cordeiro I.F."/>
            <person name="Fonseca N.P."/>
            <person name="Villa M."/>
            <person name="Vieira I.T."/>
            <person name="Moraes L.A."/>
            <person name="Kamino L.H.Y."/>
            <person name="do Carmo F."/>
            <person name="Garcia C.M."/>
            <person name="Almeida N.F."/>
            <person name="Silva R.S."/>
            <person name="Ferro J.A."/>
            <person name="Ferro M.I.T."/>
            <person name="Varani A.M."/>
            <person name="Ferreira R.M."/>
            <person name="dos Santos V.L."/>
            <person name="Silva U.C."/>
            <person name="Setubal J.C."/>
            <person name="Moreira L.M."/>
        </authorList>
    </citation>
    <scope>NUCLEOTIDE SEQUENCE [LARGE SCALE GENOMIC DNA]</scope>
    <source>
        <strain evidence="3 4">FG3</strain>
        <plasmid evidence="3 4">p1-159</plasmid>
    </source>
</reference>
<dbReference type="InterPro" id="IPR028344">
    <property type="entry name" value="ParE1/4"/>
</dbReference>
<dbReference type="Proteomes" id="UP000317572">
    <property type="component" value="Plasmid p1-159"/>
</dbReference>
<evidence type="ECO:0000313" key="3">
    <source>
        <dbReference type="EMBL" id="QDL35671.1"/>
    </source>
</evidence>
<dbReference type="InterPro" id="IPR035093">
    <property type="entry name" value="RelE/ParE_toxin_dom_sf"/>
</dbReference>
<gene>
    <name evidence="3" type="ORF">EGO53_28115</name>
</gene>